<feature type="transmembrane region" description="Helical" evidence="2">
    <location>
        <begin position="20"/>
        <end position="41"/>
    </location>
</feature>
<name>A0ABT3N457_9GAMM</name>
<keyword evidence="5" id="KW-1185">Reference proteome</keyword>
<dbReference type="InterPro" id="IPR003362">
    <property type="entry name" value="Bact_transf"/>
</dbReference>
<evidence type="ECO:0000259" key="3">
    <source>
        <dbReference type="Pfam" id="PF02397"/>
    </source>
</evidence>
<evidence type="ECO:0000256" key="1">
    <source>
        <dbReference type="ARBA" id="ARBA00006464"/>
    </source>
</evidence>
<protein>
    <submittedName>
        <fullName evidence="4">Sugar transferase</fullName>
    </submittedName>
</protein>
<reference evidence="4 5" key="1">
    <citation type="submission" date="2022-10" db="EMBL/GenBank/DDBJ databases">
        <title>High-quality genome sequences of two octocoral-associated bacteria, Endozoicomonas euniceicola EF212 and Endozoicomonas gorgoniicola PS125.</title>
        <authorList>
            <person name="Chiou Y.-J."/>
            <person name="Chen Y.-H."/>
        </authorList>
    </citation>
    <scope>NUCLEOTIDE SEQUENCE [LARGE SCALE GENOMIC DNA]</scope>
    <source>
        <strain evidence="4 5">PS125</strain>
    </source>
</reference>
<evidence type="ECO:0000313" key="5">
    <source>
        <dbReference type="Proteomes" id="UP001209854"/>
    </source>
</evidence>
<evidence type="ECO:0000256" key="2">
    <source>
        <dbReference type="SAM" id="Phobius"/>
    </source>
</evidence>
<comment type="similarity">
    <text evidence="1">Belongs to the bacterial sugar transferase family.</text>
</comment>
<evidence type="ECO:0000313" key="4">
    <source>
        <dbReference type="EMBL" id="MCW7556405.1"/>
    </source>
</evidence>
<dbReference type="EMBL" id="JAPFCC010000001">
    <property type="protein sequence ID" value="MCW7556405.1"/>
    <property type="molecule type" value="Genomic_DNA"/>
</dbReference>
<dbReference type="GO" id="GO:0016740">
    <property type="term" value="F:transferase activity"/>
    <property type="evidence" value="ECO:0007669"/>
    <property type="project" value="UniProtKB-KW"/>
</dbReference>
<sequence>MKDVTYVHPVTAIGKRAMDMTVAIIGLVLTLPLFPLIAIAIKMDSPGPVFYRQMRIGYQRDNYISLFQMIKFRSMRADAEAKSGPVWAQKNDPRITKLGNFLRKTRLDELPQLWNVLVGDMSIVGPRPERPGMCNRLESNIPFYTERTYDVVPGLTGLAQVNLGYDESIDDVRNKVAYDHAYALALSSPLDWLKMDTFVMFKTFTVMVLGKGQ</sequence>
<keyword evidence="2" id="KW-1133">Transmembrane helix</keyword>
<accession>A0ABT3N457</accession>
<organism evidence="4 5">
    <name type="scientific">Endozoicomonas gorgoniicola</name>
    <dbReference type="NCBI Taxonomy" id="1234144"/>
    <lineage>
        <taxon>Bacteria</taxon>
        <taxon>Pseudomonadati</taxon>
        <taxon>Pseudomonadota</taxon>
        <taxon>Gammaproteobacteria</taxon>
        <taxon>Oceanospirillales</taxon>
        <taxon>Endozoicomonadaceae</taxon>
        <taxon>Endozoicomonas</taxon>
    </lineage>
</organism>
<dbReference type="RefSeq" id="WP_262566089.1">
    <property type="nucleotide sequence ID" value="NZ_JAPFCC010000001.1"/>
</dbReference>
<dbReference type="Proteomes" id="UP001209854">
    <property type="component" value="Unassembled WGS sequence"/>
</dbReference>
<dbReference type="PANTHER" id="PTHR30576:SF21">
    <property type="entry name" value="UDP-GLUCOSE:UNDECAPRENYL-PHOSPHATE GLUCOSE-1-PHOSPHATE TRANSFERASE"/>
    <property type="match status" value="1"/>
</dbReference>
<proteinExistence type="inferred from homology"/>
<comment type="caution">
    <text evidence="4">The sequence shown here is derived from an EMBL/GenBank/DDBJ whole genome shotgun (WGS) entry which is preliminary data.</text>
</comment>
<feature type="domain" description="Bacterial sugar transferase" evidence="3">
    <location>
        <begin position="15"/>
        <end position="208"/>
    </location>
</feature>
<dbReference type="PANTHER" id="PTHR30576">
    <property type="entry name" value="COLANIC BIOSYNTHESIS UDP-GLUCOSE LIPID CARRIER TRANSFERASE"/>
    <property type="match status" value="1"/>
</dbReference>
<keyword evidence="2" id="KW-0472">Membrane</keyword>
<keyword evidence="4" id="KW-0808">Transferase</keyword>
<keyword evidence="2" id="KW-0812">Transmembrane</keyword>
<dbReference type="Pfam" id="PF02397">
    <property type="entry name" value="Bac_transf"/>
    <property type="match status" value="1"/>
</dbReference>
<gene>
    <name evidence="4" type="ORF">NX722_27980</name>
</gene>